<dbReference type="GO" id="GO:0043190">
    <property type="term" value="C:ATP-binding cassette (ABC) transporter complex"/>
    <property type="evidence" value="ECO:0007669"/>
    <property type="project" value="InterPro"/>
</dbReference>
<evidence type="ECO:0000256" key="2">
    <source>
        <dbReference type="ARBA" id="ARBA00022729"/>
    </source>
</evidence>
<keyword evidence="2 3" id="KW-0732">Signal</keyword>
<evidence type="ECO:0000256" key="3">
    <source>
        <dbReference type="SAM" id="SignalP"/>
    </source>
</evidence>
<comment type="similarity">
    <text evidence="1">Belongs to the phosphate/phosphite/phosphonate binding protein family.</text>
</comment>
<dbReference type="STRING" id="159291.SAMN05920897_101137"/>
<dbReference type="AlphaFoldDB" id="A0A1N6N9L6"/>
<protein>
    <submittedName>
        <fullName evidence="4">Phosphonate transport system substrate-binding protein</fullName>
    </submittedName>
</protein>
<reference evidence="4 5" key="1">
    <citation type="submission" date="2017-01" db="EMBL/GenBank/DDBJ databases">
        <authorList>
            <person name="Mah S.A."/>
            <person name="Swanson W.J."/>
            <person name="Moy G.W."/>
            <person name="Vacquier V.D."/>
        </authorList>
    </citation>
    <scope>NUCLEOTIDE SEQUENCE [LARGE SCALE GENOMIC DNA]</scope>
    <source>
        <strain evidence="4 5">ASpG1</strain>
    </source>
</reference>
<name>A0A1N6N9L6_9SPIO</name>
<dbReference type="CDD" id="cd01071">
    <property type="entry name" value="PBP2_PhnD_like"/>
    <property type="match status" value="1"/>
</dbReference>
<evidence type="ECO:0000313" key="4">
    <source>
        <dbReference type="EMBL" id="SIP88745.1"/>
    </source>
</evidence>
<organism evidence="4 5">
    <name type="scientific">Alkalispirochaeta americana</name>
    <dbReference type="NCBI Taxonomy" id="159291"/>
    <lineage>
        <taxon>Bacteria</taxon>
        <taxon>Pseudomonadati</taxon>
        <taxon>Spirochaetota</taxon>
        <taxon>Spirochaetia</taxon>
        <taxon>Spirochaetales</taxon>
        <taxon>Spirochaetaceae</taxon>
        <taxon>Alkalispirochaeta</taxon>
    </lineage>
</organism>
<evidence type="ECO:0000313" key="5">
    <source>
        <dbReference type="Proteomes" id="UP000186400"/>
    </source>
</evidence>
<dbReference type="PANTHER" id="PTHR35841:SF1">
    <property type="entry name" value="PHOSPHONATES-BINDING PERIPLASMIC PROTEIN"/>
    <property type="match status" value="1"/>
</dbReference>
<dbReference type="OrthoDB" id="1792890at2"/>
<dbReference type="Proteomes" id="UP000186400">
    <property type="component" value="Unassembled WGS sequence"/>
</dbReference>
<evidence type="ECO:0000256" key="1">
    <source>
        <dbReference type="ARBA" id="ARBA00007162"/>
    </source>
</evidence>
<dbReference type="InterPro" id="IPR005770">
    <property type="entry name" value="PhnD"/>
</dbReference>
<feature type="signal peptide" evidence="3">
    <location>
        <begin position="1"/>
        <end position="21"/>
    </location>
</feature>
<dbReference type="RefSeq" id="WP_076487366.1">
    <property type="nucleotide sequence ID" value="NZ_FTMS01000001.1"/>
</dbReference>
<dbReference type="Gene3D" id="3.40.190.10">
    <property type="entry name" value="Periplasmic binding protein-like II"/>
    <property type="match status" value="2"/>
</dbReference>
<dbReference type="NCBIfam" id="TIGR01098">
    <property type="entry name" value="3A0109s03R"/>
    <property type="match status" value="1"/>
</dbReference>
<keyword evidence="5" id="KW-1185">Reference proteome</keyword>
<dbReference type="GO" id="GO:0055085">
    <property type="term" value="P:transmembrane transport"/>
    <property type="evidence" value="ECO:0007669"/>
    <property type="project" value="InterPro"/>
</dbReference>
<dbReference type="SUPFAM" id="SSF53850">
    <property type="entry name" value="Periplasmic binding protein-like II"/>
    <property type="match status" value="1"/>
</dbReference>
<dbReference type="PANTHER" id="PTHR35841">
    <property type="entry name" value="PHOSPHONATES-BINDING PERIPLASMIC PROTEIN"/>
    <property type="match status" value="1"/>
</dbReference>
<feature type="chain" id="PRO_5009937197" evidence="3">
    <location>
        <begin position="22"/>
        <end position="302"/>
    </location>
</feature>
<gene>
    <name evidence="4" type="ORF">SAMN05920897_101137</name>
</gene>
<dbReference type="EMBL" id="FTMS01000001">
    <property type="protein sequence ID" value="SIP88745.1"/>
    <property type="molecule type" value="Genomic_DNA"/>
</dbReference>
<accession>A0A1N6N9L6</accession>
<proteinExistence type="inferred from homology"/>
<dbReference type="Pfam" id="PF12974">
    <property type="entry name" value="Phosphonate-bd"/>
    <property type="match status" value="1"/>
</dbReference>
<sequence>MRRVLWMALAASVLLTAVAVAGGRSEEKSFVDDGRYDRSDWPEVVRIGVLPEEDQAVMMERYQPFLEHVEGVLGVKTELFFGNDFTAMVEAMRFEHIEVSKFGPSAYVMAAERAGAEAFVQGVRDASAPTYKSYIIARDDSGIDTIEDVLGRNFAWVDPASGSGYLFPRAMMLGALDTTDEKMDALFENVIFSGGHDASVRFVINGDVDAAAVSDSQIQRMRAAEFPGMENIVVVAETDPIPRSPEAYRSNLPDSLKQALFDAYTTFDDRDFLEAHNYHDGFVPVTDAAYDVVRDTQQRLGL</sequence>